<gene>
    <name evidence="2" type="primary">LOC117231996</name>
</gene>
<dbReference type="KEGG" id="bvk:117231996"/>
<reference evidence="2" key="1">
    <citation type="submission" date="2025-08" db="UniProtKB">
        <authorList>
            <consortium name="RefSeq"/>
        </authorList>
    </citation>
    <scope>IDENTIFICATION</scope>
    <source>
        <tissue evidence="2">Muscle</tissue>
    </source>
</reference>
<sequence>MFAYCDARLSMRDSVCAYSQASTCERIYDTHTPRCAGVYTIMVEFFPSKRRASDPYMVTVRNTYICIWVGVYYAGESRIDFSPSQLQVIRVGLGHTHHLAKGGGNTCTFIDEIIEYCTNEKRKLKMLLV</sequence>
<keyword evidence="1" id="KW-1185">Reference proteome</keyword>
<evidence type="ECO:0000313" key="2">
    <source>
        <dbReference type="RefSeq" id="XP_033346950.1"/>
    </source>
</evidence>
<name>A0A6J3K360_9HYME</name>
<organism evidence="1 2">
    <name type="scientific">Bombus vosnesenskii</name>
    <dbReference type="NCBI Taxonomy" id="207650"/>
    <lineage>
        <taxon>Eukaryota</taxon>
        <taxon>Metazoa</taxon>
        <taxon>Ecdysozoa</taxon>
        <taxon>Arthropoda</taxon>
        <taxon>Hexapoda</taxon>
        <taxon>Insecta</taxon>
        <taxon>Pterygota</taxon>
        <taxon>Neoptera</taxon>
        <taxon>Endopterygota</taxon>
        <taxon>Hymenoptera</taxon>
        <taxon>Apocrita</taxon>
        <taxon>Aculeata</taxon>
        <taxon>Apoidea</taxon>
        <taxon>Anthophila</taxon>
        <taxon>Apidae</taxon>
        <taxon>Bombus</taxon>
        <taxon>Pyrobombus</taxon>
    </lineage>
</organism>
<dbReference type="GeneID" id="117231996"/>
<evidence type="ECO:0000313" key="1">
    <source>
        <dbReference type="Proteomes" id="UP000504631"/>
    </source>
</evidence>
<proteinExistence type="predicted"/>
<accession>A0A6J3K360</accession>
<dbReference type="Proteomes" id="UP000504631">
    <property type="component" value="Unplaced"/>
</dbReference>
<protein>
    <submittedName>
        <fullName evidence="2">Uncharacterized protein LOC117231996</fullName>
    </submittedName>
</protein>
<dbReference type="AlphaFoldDB" id="A0A6J3K360"/>
<dbReference type="RefSeq" id="XP_033346950.1">
    <property type="nucleotide sequence ID" value="XM_033491059.1"/>
</dbReference>